<sequence>MGTRFTHTPAPNGYDARIYDTTRRKSISGYFELPVVDNTLPLILPPFSRVHSRLVTMSGKTWLIWSPNSRIDAYYPGIRAPGHEVVMEEDKTKRRFDGHLGRFDPTKSPQHYDPLQPWLPFVRRDRMALDEVENTSLAIAWLVPTEPRAHRSKPYISRDQEMQNMKNQFGRRPRAPSPNPGLPTTKDESQPKKMKSSDIVLPQTKNTVASRETTSLPLASSSSPVSVVQTKFATLGNHSTDSRFLCFEGLPPDWETCRVWFYSMAVSSHFVWINRMFRTVVQDVSLIWVDMKSNDNACRLQGYLTHRTMADGSLVVGHFMAETTFNGAARDATHSWTRPPSVEAPNVDDSMNSPSSTFIPLEARLTSPGPSTPAPDVSLLHRAAVTLEEQVERPQRSRGGQRHRKHKAKQQQNS</sequence>
<dbReference type="RefSeq" id="XP_001886416.1">
    <property type="nucleotide sequence ID" value="XM_001886381.1"/>
</dbReference>
<evidence type="ECO:0000313" key="2">
    <source>
        <dbReference type="EMBL" id="EDR02993.1"/>
    </source>
</evidence>
<evidence type="ECO:0000313" key="3">
    <source>
        <dbReference type="Proteomes" id="UP000001194"/>
    </source>
</evidence>
<reference evidence="2 3" key="1">
    <citation type="journal article" date="2008" name="Nature">
        <title>The genome of Laccaria bicolor provides insights into mycorrhizal symbiosis.</title>
        <authorList>
            <person name="Martin F."/>
            <person name="Aerts A."/>
            <person name="Ahren D."/>
            <person name="Brun A."/>
            <person name="Danchin E.G.J."/>
            <person name="Duchaussoy F."/>
            <person name="Gibon J."/>
            <person name="Kohler A."/>
            <person name="Lindquist E."/>
            <person name="Pereda V."/>
            <person name="Salamov A."/>
            <person name="Shapiro H.J."/>
            <person name="Wuyts J."/>
            <person name="Blaudez D."/>
            <person name="Buee M."/>
            <person name="Brokstein P."/>
            <person name="Canbaeck B."/>
            <person name="Cohen D."/>
            <person name="Courty P.E."/>
            <person name="Coutinho P.M."/>
            <person name="Delaruelle C."/>
            <person name="Detter J.C."/>
            <person name="Deveau A."/>
            <person name="DiFazio S."/>
            <person name="Duplessis S."/>
            <person name="Fraissinet-Tachet L."/>
            <person name="Lucic E."/>
            <person name="Frey-Klett P."/>
            <person name="Fourrey C."/>
            <person name="Feussner I."/>
            <person name="Gay G."/>
            <person name="Grimwood J."/>
            <person name="Hoegger P.J."/>
            <person name="Jain P."/>
            <person name="Kilaru S."/>
            <person name="Labbe J."/>
            <person name="Lin Y.C."/>
            <person name="Legue V."/>
            <person name="Le Tacon F."/>
            <person name="Marmeisse R."/>
            <person name="Melayah D."/>
            <person name="Montanini B."/>
            <person name="Muratet M."/>
            <person name="Nehls U."/>
            <person name="Niculita-Hirzel H."/>
            <person name="Oudot-Le Secq M.P."/>
            <person name="Peter M."/>
            <person name="Quesneville H."/>
            <person name="Rajashekar B."/>
            <person name="Reich M."/>
            <person name="Rouhier N."/>
            <person name="Schmutz J."/>
            <person name="Yin T."/>
            <person name="Chalot M."/>
            <person name="Henrissat B."/>
            <person name="Kuees U."/>
            <person name="Lucas S."/>
            <person name="Van de Peer Y."/>
            <person name="Podila G.K."/>
            <person name="Polle A."/>
            <person name="Pukkila P.J."/>
            <person name="Richardson P.M."/>
            <person name="Rouze P."/>
            <person name="Sanders I.R."/>
            <person name="Stajich J.E."/>
            <person name="Tunlid A."/>
            <person name="Tuskan G."/>
            <person name="Grigoriev I.V."/>
        </authorList>
    </citation>
    <scope>NUCLEOTIDE SEQUENCE [LARGE SCALE GENOMIC DNA]</scope>
    <source>
        <strain evidence="3">S238N-H82 / ATCC MYA-4686</strain>
    </source>
</reference>
<dbReference type="EMBL" id="DS547127">
    <property type="protein sequence ID" value="EDR02993.1"/>
    <property type="molecule type" value="Genomic_DNA"/>
</dbReference>
<feature type="compositionally biased region" description="Polar residues" evidence="1">
    <location>
        <begin position="203"/>
        <end position="214"/>
    </location>
</feature>
<dbReference type="OrthoDB" id="3066419at2759"/>
<dbReference type="KEGG" id="lbc:LACBIDRAFT_331931"/>
<dbReference type="GeneID" id="6082055"/>
<gene>
    <name evidence="2" type="ORF">LACBIDRAFT_331931</name>
</gene>
<keyword evidence="3" id="KW-1185">Reference proteome</keyword>
<feature type="compositionally biased region" description="Basic residues" evidence="1">
    <location>
        <begin position="399"/>
        <end position="414"/>
    </location>
</feature>
<accession>B0DR30</accession>
<dbReference type="HOGENOM" id="CLU_664052_0_0_1"/>
<feature type="region of interest" description="Disordered" evidence="1">
    <location>
        <begin position="165"/>
        <end position="220"/>
    </location>
</feature>
<dbReference type="Proteomes" id="UP000001194">
    <property type="component" value="Unassembled WGS sequence"/>
</dbReference>
<dbReference type="AlphaFoldDB" id="B0DR30"/>
<feature type="region of interest" description="Disordered" evidence="1">
    <location>
        <begin position="331"/>
        <end position="355"/>
    </location>
</feature>
<protein>
    <submittedName>
        <fullName evidence="2">Predicted protein</fullName>
    </submittedName>
</protein>
<organism evidence="3">
    <name type="scientific">Laccaria bicolor (strain S238N-H82 / ATCC MYA-4686)</name>
    <name type="common">Bicoloured deceiver</name>
    <name type="synonym">Laccaria laccata var. bicolor</name>
    <dbReference type="NCBI Taxonomy" id="486041"/>
    <lineage>
        <taxon>Eukaryota</taxon>
        <taxon>Fungi</taxon>
        <taxon>Dikarya</taxon>
        <taxon>Basidiomycota</taxon>
        <taxon>Agaricomycotina</taxon>
        <taxon>Agaricomycetes</taxon>
        <taxon>Agaricomycetidae</taxon>
        <taxon>Agaricales</taxon>
        <taxon>Agaricineae</taxon>
        <taxon>Hydnangiaceae</taxon>
        <taxon>Laccaria</taxon>
    </lineage>
</organism>
<name>B0DR30_LACBS</name>
<evidence type="ECO:0000256" key="1">
    <source>
        <dbReference type="SAM" id="MobiDB-lite"/>
    </source>
</evidence>
<feature type="region of interest" description="Disordered" evidence="1">
    <location>
        <begin position="387"/>
        <end position="414"/>
    </location>
</feature>
<dbReference type="InParanoid" id="B0DR30"/>
<proteinExistence type="predicted"/>